<dbReference type="PRINTS" id="PR00035">
    <property type="entry name" value="HTHGNTR"/>
</dbReference>
<evidence type="ECO:0000256" key="1">
    <source>
        <dbReference type="ARBA" id="ARBA00023015"/>
    </source>
</evidence>
<accession>A0A1C6J858</accession>
<dbReference type="InterPro" id="IPR036390">
    <property type="entry name" value="WH_DNA-bd_sf"/>
</dbReference>
<dbReference type="Gene3D" id="3.40.1410.10">
    <property type="entry name" value="Chorismate lyase-like"/>
    <property type="match status" value="1"/>
</dbReference>
<dbReference type="SUPFAM" id="SSF64288">
    <property type="entry name" value="Chorismate lyase-like"/>
    <property type="match status" value="1"/>
</dbReference>
<name>A0A1C6J858_9FIRM</name>
<evidence type="ECO:0000313" key="5">
    <source>
        <dbReference type="EMBL" id="SCJ78206.1"/>
    </source>
</evidence>
<dbReference type="InterPro" id="IPR011663">
    <property type="entry name" value="UTRA"/>
</dbReference>
<keyword evidence="3" id="KW-0804">Transcription</keyword>
<keyword evidence="1" id="KW-0805">Transcription regulation</keyword>
<sequence length="235" mass="25695">MIRRTDGTLYHQIKQWLRGEIEHLPPDAPIPSELSIAKQFGVSRGTVRQAIADLVHEQLIYRIQGKGSFKSPVAVNHTSAHMDGLTRQLMDCGLQPSITDIALDTAVLPEPYVEPLQLAADAPVWRLQRVWRASGRPISLGVAYIPQGAVPGLHIEAGQSLLQALSAQGITIARAESYSRAVLADALCAEQLQVPVGAAILQMTYYGYTADGRPAFVEMTRTVGEHYVLHVTQQL</sequence>
<dbReference type="GO" id="GO:0003700">
    <property type="term" value="F:DNA-binding transcription factor activity"/>
    <property type="evidence" value="ECO:0007669"/>
    <property type="project" value="InterPro"/>
</dbReference>
<dbReference type="InterPro" id="IPR028978">
    <property type="entry name" value="Chorismate_lyase_/UTRA_dom_sf"/>
</dbReference>
<dbReference type="GO" id="GO:0003677">
    <property type="term" value="F:DNA binding"/>
    <property type="evidence" value="ECO:0007669"/>
    <property type="project" value="UniProtKB-KW"/>
</dbReference>
<keyword evidence="2" id="KW-0238">DNA-binding</keyword>
<proteinExistence type="predicted"/>
<reference evidence="5" key="1">
    <citation type="submission" date="2015-09" db="EMBL/GenBank/DDBJ databases">
        <authorList>
            <consortium name="Pathogen Informatics"/>
        </authorList>
    </citation>
    <scope>NUCLEOTIDE SEQUENCE</scope>
    <source>
        <strain evidence="5">2789STDY5834896</strain>
    </source>
</reference>
<dbReference type="SMART" id="SM00866">
    <property type="entry name" value="UTRA"/>
    <property type="match status" value="1"/>
</dbReference>
<dbReference type="CDD" id="cd07377">
    <property type="entry name" value="WHTH_GntR"/>
    <property type="match status" value="1"/>
</dbReference>
<evidence type="ECO:0000259" key="4">
    <source>
        <dbReference type="PROSITE" id="PS50949"/>
    </source>
</evidence>
<dbReference type="EMBL" id="FMHG01000001">
    <property type="protein sequence ID" value="SCJ78206.1"/>
    <property type="molecule type" value="Genomic_DNA"/>
</dbReference>
<dbReference type="InterPro" id="IPR000524">
    <property type="entry name" value="Tscrpt_reg_HTH_GntR"/>
</dbReference>
<evidence type="ECO:0000256" key="2">
    <source>
        <dbReference type="ARBA" id="ARBA00023125"/>
    </source>
</evidence>
<dbReference type="GO" id="GO:0045892">
    <property type="term" value="P:negative regulation of DNA-templated transcription"/>
    <property type="evidence" value="ECO:0007669"/>
    <property type="project" value="TreeGrafter"/>
</dbReference>
<dbReference type="PANTHER" id="PTHR44846">
    <property type="entry name" value="MANNOSYL-D-GLYCERATE TRANSPORT/METABOLISM SYSTEM REPRESSOR MNGR-RELATED"/>
    <property type="match status" value="1"/>
</dbReference>
<dbReference type="PROSITE" id="PS50949">
    <property type="entry name" value="HTH_GNTR"/>
    <property type="match status" value="1"/>
</dbReference>
<protein>
    <submittedName>
        <fullName evidence="5">Uncharacterized HTH-type transcriptional regulator yurK</fullName>
    </submittedName>
</protein>
<organism evidence="5">
    <name type="scientific">uncultured Anaerotruncus sp</name>
    <dbReference type="NCBI Taxonomy" id="905011"/>
    <lineage>
        <taxon>Bacteria</taxon>
        <taxon>Bacillati</taxon>
        <taxon>Bacillota</taxon>
        <taxon>Clostridia</taxon>
        <taxon>Eubacteriales</taxon>
        <taxon>Oscillospiraceae</taxon>
        <taxon>Anaerotruncus</taxon>
        <taxon>environmental samples</taxon>
    </lineage>
</organism>
<dbReference type="SMART" id="SM00345">
    <property type="entry name" value="HTH_GNTR"/>
    <property type="match status" value="1"/>
</dbReference>
<dbReference type="Pfam" id="PF00392">
    <property type="entry name" value="GntR"/>
    <property type="match status" value="1"/>
</dbReference>
<gene>
    <name evidence="5" type="primary">yurK_2</name>
    <name evidence="5" type="ORF">SAMEA3545359_01986</name>
</gene>
<evidence type="ECO:0000256" key="3">
    <source>
        <dbReference type="ARBA" id="ARBA00023163"/>
    </source>
</evidence>
<dbReference type="InterPro" id="IPR050679">
    <property type="entry name" value="Bact_HTH_transcr_reg"/>
</dbReference>
<dbReference type="PANTHER" id="PTHR44846:SF1">
    <property type="entry name" value="MANNOSYL-D-GLYCERATE TRANSPORT_METABOLISM SYSTEM REPRESSOR MNGR-RELATED"/>
    <property type="match status" value="1"/>
</dbReference>
<feature type="domain" description="HTH gntR-type" evidence="4">
    <location>
        <begin position="7"/>
        <end position="73"/>
    </location>
</feature>
<dbReference type="SUPFAM" id="SSF46785">
    <property type="entry name" value="Winged helix' DNA-binding domain"/>
    <property type="match status" value="1"/>
</dbReference>
<dbReference type="Pfam" id="PF07702">
    <property type="entry name" value="UTRA"/>
    <property type="match status" value="1"/>
</dbReference>
<dbReference type="AlphaFoldDB" id="A0A1C6J858"/>
<dbReference type="Gene3D" id="1.10.10.10">
    <property type="entry name" value="Winged helix-like DNA-binding domain superfamily/Winged helix DNA-binding domain"/>
    <property type="match status" value="1"/>
</dbReference>
<dbReference type="InterPro" id="IPR036388">
    <property type="entry name" value="WH-like_DNA-bd_sf"/>
</dbReference>